<organism evidence="1 2">
    <name type="scientific">Brassica cretica</name>
    <name type="common">Mustard</name>
    <dbReference type="NCBI Taxonomy" id="69181"/>
    <lineage>
        <taxon>Eukaryota</taxon>
        <taxon>Viridiplantae</taxon>
        <taxon>Streptophyta</taxon>
        <taxon>Embryophyta</taxon>
        <taxon>Tracheophyta</taxon>
        <taxon>Spermatophyta</taxon>
        <taxon>Magnoliopsida</taxon>
        <taxon>eudicotyledons</taxon>
        <taxon>Gunneridae</taxon>
        <taxon>Pentapetalae</taxon>
        <taxon>rosids</taxon>
        <taxon>malvids</taxon>
        <taxon>Brassicales</taxon>
        <taxon>Brassicaceae</taxon>
        <taxon>Brassiceae</taxon>
        <taxon>Brassica</taxon>
    </lineage>
</organism>
<evidence type="ECO:0000313" key="1">
    <source>
        <dbReference type="EMBL" id="KAF3526601.1"/>
    </source>
</evidence>
<dbReference type="AlphaFoldDB" id="A0A8S9Q3L6"/>
<dbReference type="EMBL" id="QGKX02001347">
    <property type="protein sequence ID" value="KAF3526601.1"/>
    <property type="molecule type" value="Genomic_DNA"/>
</dbReference>
<evidence type="ECO:0000313" key="2">
    <source>
        <dbReference type="Proteomes" id="UP000712600"/>
    </source>
</evidence>
<dbReference type="Proteomes" id="UP000712600">
    <property type="component" value="Unassembled WGS sequence"/>
</dbReference>
<comment type="caution">
    <text evidence="1">The sequence shown here is derived from an EMBL/GenBank/DDBJ whole genome shotgun (WGS) entry which is preliminary data.</text>
</comment>
<proteinExistence type="predicted"/>
<protein>
    <submittedName>
        <fullName evidence="1">Uncharacterized protein</fullName>
    </submittedName>
</protein>
<reference evidence="1" key="1">
    <citation type="submission" date="2019-12" db="EMBL/GenBank/DDBJ databases">
        <title>Genome sequencing and annotation of Brassica cretica.</title>
        <authorList>
            <person name="Studholme D.J."/>
            <person name="Sarris P."/>
        </authorList>
    </citation>
    <scope>NUCLEOTIDE SEQUENCE</scope>
    <source>
        <strain evidence="1">PFS-109/04</strain>
        <tissue evidence="1">Leaf</tissue>
    </source>
</reference>
<gene>
    <name evidence="1" type="ORF">F2Q69_00051640</name>
</gene>
<sequence length="90" mass="10280">MYAEPVLGPSRESSGFQPIYYKNTFGHKFPDASFGLVDRFCMHGKEGGGGAMRIHSNEHKQPSITFSSRVQYQFTDLYTMNRQTTFKYVA</sequence>
<name>A0A8S9Q3L6_BRACR</name>
<accession>A0A8S9Q3L6</accession>